<evidence type="ECO:0000313" key="2">
    <source>
        <dbReference type="EMBL" id="URW76871.1"/>
    </source>
</evidence>
<sequence>MRYVTAGLCILALAGCSAPPSSDSGESERVTTADVAAPGINVTAAPGVAFNYRYAFRLPAARIAAAQEVHAKACESLGIARCRITGMRYTLTGDDRIDAMLAFKLDPTLARAFGRQGIVAIEAADGMLTNAEITGTDAGGEIERLAGERARVVADRTRLDRELARKDLSADVRAEMLRQRGTVDEQTRGVAASTAEQRASLASTPMTFDYRSGTAIRGFDARSPFLQAADTALVSIQWTLAIALGALAAFGPPLLLLALVFLLWRRFGVPLMARRRGTPVPLAD</sequence>
<proteinExistence type="predicted"/>
<organism evidence="2 3">
    <name type="scientific">Sphingomonas donggukensis</name>
    <dbReference type="NCBI Taxonomy" id="2949093"/>
    <lineage>
        <taxon>Bacteria</taxon>
        <taxon>Pseudomonadati</taxon>
        <taxon>Pseudomonadota</taxon>
        <taxon>Alphaproteobacteria</taxon>
        <taxon>Sphingomonadales</taxon>
        <taxon>Sphingomonadaceae</taxon>
        <taxon>Sphingomonas</taxon>
    </lineage>
</organism>
<protein>
    <recommendedName>
        <fullName evidence="4">DUF4349 domain-containing protein</fullName>
    </recommendedName>
</protein>
<keyword evidence="1" id="KW-1133">Transmembrane helix</keyword>
<keyword evidence="1" id="KW-0812">Transmembrane</keyword>
<evidence type="ECO:0008006" key="4">
    <source>
        <dbReference type="Google" id="ProtNLM"/>
    </source>
</evidence>
<reference evidence="2" key="1">
    <citation type="submission" date="2022-05" db="EMBL/GenBank/DDBJ databases">
        <title>Sphingomonas sp. strain RMG20 Genome sequencing and assembly.</title>
        <authorList>
            <person name="Kim I."/>
        </authorList>
    </citation>
    <scope>NUCLEOTIDE SEQUENCE</scope>
    <source>
        <strain evidence="2">RMG20</strain>
    </source>
</reference>
<dbReference type="Proteomes" id="UP001055580">
    <property type="component" value="Chromosome"/>
</dbReference>
<name>A0ABY4TWV3_9SPHN</name>
<evidence type="ECO:0000256" key="1">
    <source>
        <dbReference type="SAM" id="Phobius"/>
    </source>
</evidence>
<evidence type="ECO:0000313" key="3">
    <source>
        <dbReference type="Proteomes" id="UP001055580"/>
    </source>
</evidence>
<keyword evidence="1" id="KW-0472">Membrane</keyword>
<feature type="transmembrane region" description="Helical" evidence="1">
    <location>
        <begin position="238"/>
        <end position="264"/>
    </location>
</feature>
<dbReference type="RefSeq" id="WP_250754630.1">
    <property type="nucleotide sequence ID" value="NZ_CP098401.1"/>
</dbReference>
<keyword evidence="3" id="KW-1185">Reference proteome</keyword>
<gene>
    <name evidence="2" type="ORF">M9980_06665</name>
</gene>
<dbReference type="EMBL" id="CP098401">
    <property type="protein sequence ID" value="URW76871.1"/>
    <property type="molecule type" value="Genomic_DNA"/>
</dbReference>
<accession>A0ABY4TWV3</accession>
<dbReference type="PROSITE" id="PS51257">
    <property type="entry name" value="PROKAR_LIPOPROTEIN"/>
    <property type="match status" value="1"/>
</dbReference>